<comment type="caution">
    <text evidence="7">The sequence shown here is derived from an EMBL/GenBank/DDBJ whole genome shotgun (WGS) entry which is preliminary data.</text>
</comment>
<feature type="chain" id="PRO_5006639593" description="Cytochrome c domain-containing protein" evidence="5">
    <location>
        <begin position="23"/>
        <end position="143"/>
    </location>
</feature>
<organism evidence="7 8">
    <name type="scientific">candidate division TA06 bacterium DG_24</name>
    <dbReference type="NCBI Taxonomy" id="1703770"/>
    <lineage>
        <taxon>Bacteria</taxon>
        <taxon>Bacteria division TA06</taxon>
    </lineage>
</organism>
<dbReference type="Pfam" id="PF21342">
    <property type="entry name" value="SoxA-TsdA_cyt-c"/>
    <property type="match status" value="1"/>
</dbReference>
<evidence type="ECO:0000256" key="5">
    <source>
        <dbReference type="SAM" id="SignalP"/>
    </source>
</evidence>
<proteinExistence type="predicted"/>
<evidence type="ECO:0000313" key="7">
    <source>
        <dbReference type="EMBL" id="KPJ52781.1"/>
    </source>
</evidence>
<keyword evidence="5" id="KW-0732">Signal</keyword>
<dbReference type="Proteomes" id="UP000052008">
    <property type="component" value="Unassembled WGS sequence"/>
</dbReference>
<feature type="domain" description="Cytochrome c" evidence="6">
    <location>
        <begin position="39"/>
        <end position="137"/>
    </location>
</feature>
<evidence type="ECO:0000313" key="8">
    <source>
        <dbReference type="Proteomes" id="UP000052008"/>
    </source>
</evidence>
<dbReference type="AlphaFoldDB" id="A0A0S7WRF9"/>
<dbReference type="PROSITE" id="PS51007">
    <property type="entry name" value="CYTC"/>
    <property type="match status" value="1"/>
</dbReference>
<dbReference type="Gene3D" id="1.10.760.10">
    <property type="entry name" value="Cytochrome c-like domain"/>
    <property type="match status" value="1"/>
</dbReference>
<dbReference type="GO" id="GO:0009055">
    <property type="term" value="F:electron transfer activity"/>
    <property type="evidence" value="ECO:0007669"/>
    <property type="project" value="InterPro"/>
</dbReference>
<accession>A0A0S7WRF9</accession>
<evidence type="ECO:0000256" key="2">
    <source>
        <dbReference type="ARBA" id="ARBA00022723"/>
    </source>
</evidence>
<name>A0A0S7WRF9_UNCT6</name>
<keyword evidence="1 4" id="KW-0349">Heme</keyword>
<dbReference type="EMBL" id="LIZS01000042">
    <property type="protein sequence ID" value="KPJ52781.1"/>
    <property type="molecule type" value="Genomic_DNA"/>
</dbReference>
<dbReference type="SUPFAM" id="SSF46626">
    <property type="entry name" value="Cytochrome c"/>
    <property type="match status" value="1"/>
</dbReference>
<evidence type="ECO:0000256" key="1">
    <source>
        <dbReference type="ARBA" id="ARBA00022617"/>
    </source>
</evidence>
<evidence type="ECO:0000256" key="4">
    <source>
        <dbReference type="PROSITE-ProRule" id="PRU00433"/>
    </source>
</evidence>
<protein>
    <recommendedName>
        <fullName evidence="6">Cytochrome c domain-containing protein</fullName>
    </recommendedName>
</protein>
<keyword evidence="2 4" id="KW-0479">Metal-binding</keyword>
<reference evidence="7 8" key="1">
    <citation type="journal article" date="2015" name="Microbiome">
        <title>Genomic resolution of linkages in carbon, nitrogen, and sulfur cycling among widespread estuary sediment bacteria.</title>
        <authorList>
            <person name="Baker B.J."/>
            <person name="Lazar C.S."/>
            <person name="Teske A.P."/>
            <person name="Dick G.J."/>
        </authorList>
    </citation>
    <scope>NUCLEOTIDE SEQUENCE [LARGE SCALE GENOMIC DNA]</scope>
    <source>
        <strain evidence="7">DG_24</strain>
    </source>
</reference>
<gene>
    <name evidence="7" type="ORF">AMJ39_06930</name>
</gene>
<keyword evidence="3 4" id="KW-0408">Iron</keyword>
<dbReference type="GO" id="GO:0020037">
    <property type="term" value="F:heme binding"/>
    <property type="evidence" value="ECO:0007669"/>
    <property type="project" value="InterPro"/>
</dbReference>
<evidence type="ECO:0000259" key="6">
    <source>
        <dbReference type="PROSITE" id="PS51007"/>
    </source>
</evidence>
<dbReference type="InterPro" id="IPR036909">
    <property type="entry name" value="Cyt_c-like_dom_sf"/>
</dbReference>
<dbReference type="PROSITE" id="PS51257">
    <property type="entry name" value="PROKAR_LIPOPROTEIN"/>
    <property type="match status" value="1"/>
</dbReference>
<evidence type="ECO:0000256" key="3">
    <source>
        <dbReference type="ARBA" id="ARBA00023004"/>
    </source>
</evidence>
<dbReference type="GO" id="GO:0046872">
    <property type="term" value="F:metal ion binding"/>
    <property type="evidence" value="ECO:0007669"/>
    <property type="project" value="UniProtKB-KW"/>
</dbReference>
<dbReference type="InterPro" id="IPR009056">
    <property type="entry name" value="Cyt_c-like_dom"/>
</dbReference>
<sequence length="143" mass="15538">MKKATVIISAFVLLALIMFACAKQEEEAMEVDPTAELAASVEHGKELFYDESLGTSGMTCNSCHMEGGTKGGKMGDMTIRAFDDLGSKYPKYFGMATRVMTLSQVNNWCIVNPLEGEALAWDDQKLADLTAYVASVKPAPIEE</sequence>
<dbReference type="STRING" id="1703770.AMJ39_06930"/>
<feature type="signal peptide" evidence="5">
    <location>
        <begin position="1"/>
        <end position="22"/>
    </location>
</feature>